<dbReference type="PANTHER" id="PTHR42820">
    <property type="entry name" value="SHORT-CHAIN DEHYDROGENASE REDUCTASE"/>
    <property type="match status" value="1"/>
</dbReference>
<organism evidence="1">
    <name type="scientific">marine metagenome</name>
    <dbReference type="NCBI Taxonomy" id="408172"/>
    <lineage>
        <taxon>unclassified sequences</taxon>
        <taxon>metagenomes</taxon>
        <taxon>ecological metagenomes</taxon>
    </lineage>
</organism>
<name>A0A382SUB5_9ZZZZ</name>
<dbReference type="AlphaFoldDB" id="A0A382SUB5"/>
<protein>
    <recommendedName>
        <fullName evidence="2">Cyclopentanol dehydrogenase</fullName>
    </recommendedName>
</protein>
<gene>
    <name evidence="1" type="ORF">METZ01_LOCUS366364</name>
</gene>
<dbReference type="InterPro" id="IPR002347">
    <property type="entry name" value="SDR_fam"/>
</dbReference>
<evidence type="ECO:0000313" key="1">
    <source>
        <dbReference type="EMBL" id="SVD13510.1"/>
    </source>
</evidence>
<proteinExistence type="predicted"/>
<dbReference type="Gene3D" id="3.40.50.720">
    <property type="entry name" value="NAD(P)-binding Rossmann-like Domain"/>
    <property type="match status" value="1"/>
</dbReference>
<dbReference type="PANTHER" id="PTHR42820:SF1">
    <property type="entry name" value="SHORT-CHAIN DEHYDROGENASE_REDUCTASE FAMILY PROTEIN"/>
    <property type="match status" value="1"/>
</dbReference>
<dbReference type="PRINTS" id="PR00081">
    <property type="entry name" value="GDHRDH"/>
</dbReference>
<dbReference type="InterPro" id="IPR036291">
    <property type="entry name" value="NAD(P)-bd_dom_sf"/>
</dbReference>
<dbReference type="SUPFAM" id="SSF51735">
    <property type="entry name" value="NAD(P)-binding Rossmann-fold domains"/>
    <property type="match status" value="1"/>
</dbReference>
<feature type="non-terminal residue" evidence="1">
    <location>
        <position position="111"/>
    </location>
</feature>
<reference evidence="1" key="1">
    <citation type="submission" date="2018-05" db="EMBL/GenBank/DDBJ databases">
        <authorList>
            <person name="Lanie J.A."/>
            <person name="Ng W.-L."/>
            <person name="Kazmierczak K.M."/>
            <person name="Andrzejewski T.M."/>
            <person name="Davidsen T.M."/>
            <person name="Wayne K.J."/>
            <person name="Tettelin H."/>
            <person name="Glass J.I."/>
            <person name="Rusch D."/>
            <person name="Podicherti R."/>
            <person name="Tsui H.-C.T."/>
            <person name="Winkler M.E."/>
        </authorList>
    </citation>
    <scope>NUCLEOTIDE SEQUENCE</scope>
</reference>
<accession>A0A382SUB5</accession>
<dbReference type="EMBL" id="UINC01131666">
    <property type="protein sequence ID" value="SVD13510.1"/>
    <property type="molecule type" value="Genomic_DNA"/>
</dbReference>
<evidence type="ECO:0008006" key="2">
    <source>
        <dbReference type="Google" id="ProtNLM"/>
    </source>
</evidence>
<dbReference type="Pfam" id="PF00106">
    <property type="entry name" value="adh_short"/>
    <property type="match status" value="1"/>
</dbReference>
<sequence length="111" mass="11896">MRLLDKVALITGGARGMGAIEAQLFAQEGAKVVIGDVLEEEGIEIAKRIKSIGGQCIFTYLDVTNPDGWEHAVRLAVSTFGSVDVLVNNAGILIREDLGNVTLEGWDKVLD</sequence>